<dbReference type="PANTHER" id="PTHR33407:SF9">
    <property type="entry name" value="PECTATE LYASE F-RELATED"/>
    <property type="match status" value="1"/>
</dbReference>
<dbReference type="GO" id="GO:0045490">
    <property type="term" value="P:pectin catabolic process"/>
    <property type="evidence" value="ECO:0007669"/>
    <property type="project" value="TreeGrafter"/>
</dbReference>
<protein>
    <recommendedName>
        <fullName evidence="10">Pectate lyase</fullName>
        <ecNumber evidence="10">4.2.2.2</ecNumber>
    </recommendedName>
</protein>
<evidence type="ECO:0000313" key="11">
    <source>
        <dbReference type="EMBL" id="SCV02057.1"/>
    </source>
</evidence>
<evidence type="ECO:0000256" key="1">
    <source>
        <dbReference type="ARBA" id="ARBA00000695"/>
    </source>
</evidence>
<accession>A0A1G4KCJ2</accession>
<dbReference type="OrthoDB" id="441042at2759"/>
<dbReference type="Gene3D" id="2.160.20.10">
    <property type="entry name" value="Single-stranded right-handed beta-helix, Pectin lyase-like"/>
    <property type="match status" value="1"/>
</dbReference>
<dbReference type="Proteomes" id="UP000191144">
    <property type="component" value="Chromosome G"/>
</dbReference>
<evidence type="ECO:0000313" key="12">
    <source>
        <dbReference type="Proteomes" id="UP000191144"/>
    </source>
</evidence>
<dbReference type="AlphaFoldDB" id="A0A1G4KCJ2"/>
<comment type="similarity">
    <text evidence="4 10">Belongs to the polysaccharide lyase 3 family.</text>
</comment>
<keyword evidence="7 10" id="KW-0106">Calcium</keyword>
<dbReference type="InterPro" id="IPR012334">
    <property type="entry name" value="Pectin_lyas_fold"/>
</dbReference>
<dbReference type="EMBL" id="LT598484">
    <property type="protein sequence ID" value="SCV02057.1"/>
    <property type="molecule type" value="Genomic_DNA"/>
</dbReference>
<keyword evidence="8 10" id="KW-0456">Lyase</keyword>
<organism evidence="11 12">
    <name type="scientific">Lachancea meyersii CBS 8951</name>
    <dbReference type="NCBI Taxonomy" id="1266667"/>
    <lineage>
        <taxon>Eukaryota</taxon>
        <taxon>Fungi</taxon>
        <taxon>Dikarya</taxon>
        <taxon>Ascomycota</taxon>
        <taxon>Saccharomycotina</taxon>
        <taxon>Saccharomycetes</taxon>
        <taxon>Saccharomycetales</taxon>
        <taxon>Saccharomycetaceae</taxon>
        <taxon>Lachancea</taxon>
    </lineage>
</organism>
<dbReference type="PANTHER" id="PTHR33407">
    <property type="entry name" value="PECTATE LYASE F-RELATED"/>
    <property type="match status" value="1"/>
</dbReference>
<comment type="subcellular location">
    <subcellularLocation>
        <location evidence="3 10">Secreted</location>
    </subcellularLocation>
</comment>
<evidence type="ECO:0000256" key="10">
    <source>
        <dbReference type="RuleBase" id="RU367009"/>
    </source>
</evidence>
<sequence length="88" mass="9782">MCGFRLFVRVLSRLKSKVLHRPSNVNGVGAFGAEKEVIKHNGAGTVSLPDLFVRNFGKLYRSCGICKSMYEQKVIMDNISATSEETLM</sequence>
<evidence type="ECO:0000256" key="7">
    <source>
        <dbReference type="ARBA" id="ARBA00022837"/>
    </source>
</evidence>
<evidence type="ECO:0000256" key="3">
    <source>
        <dbReference type="ARBA" id="ARBA00004613"/>
    </source>
</evidence>
<dbReference type="GO" id="GO:0030570">
    <property type="term" value="F:pectate lyase activity"/>
    <property type="evidence" value="ECO:0007669"/>
    <property type="project" value="UniProtKB-UniRule"/>
</dbReference>
<comment type="cofactor">
    <cofactor evidence="2 10">
        <name>Ca(2+)</name>
        <dbReference type="ChEBI" id="CHEBI:29108"/>
    </cofactor>
</comment>
<evidence type="ECO:0000256" key="9">
    <source>
        <dbReference type="ARBA" id="ARBA00025679"/>
    </source>
</evidence>
<keyword evidence="12" id="KW-1185">Reference proteome</keyword>
<keyword evidence="6" id="KW-0732">Signal</keyword>
<evidence type="ECO:0000256" key="5">
    <source>
        <dbReference type="ARBA" id="ARBA00022525"/>
    </source>
</evidence>
<proteinExistence type="inferred from homology"/>
<dbReference type="GO" id="GO:0005576">
    <property type="term" value="C:extracellular region"/>
    <property type="evidence" value="ECO:0007669"/>
    <property type="project" value="UniProtKB-SubCell"/>
</dbReference>
<gene>
    <name evidence="11" type="ORF">LAME_0G20274G</name>
</gene>
<evidence type="ECO:0000256" key="2">
    <source>
        <dbReference type="ARBA" id="ARBA00001913"/>
    </source>
</evidence>
<evidence type="ECO:0000256" key="4">
    <source>
        <dbReference type="ARBA" id="ARBA00006463"/>
    </source>
</evidence>
<name>A0A1G4KCJ2_9SACH</name>
<evidence type="ECO:0000256" key="6">
    <source>
        <dbReference type="ARBA" id="ARBA00022729"/>
    </source>
</evidence>
<dbReference type="InterPro" id="IPR011050">
    <property type="entry name" value="Pectin_lyase_fold/virulence"/>
</dbReference>
<reference evidence="12" key="1">
    <citation type="submission" date="2016-03" db="EMBL/GenBank/DDBJ databases">
        <authorList>
            <person name="Devillers Hugo."/>
        </authorList>
    </citation>
    <scope>NUCLEOTIDE SEQUENCE [LARGE SCALE GENOMIC DNA]</scope>
</reference>
<evidence type="ECO:0000256" key="8">
    <source>
        <dbReference type="ARBA" id="ARBA00023239"/>
    </source>
</evidence>
<dbReference type="SUPFAM" id="SSF51126">
    <property type="entry name" value="Pectin lyase-like"/>
    <property type="match status" value="1"/>
</dbReference>
<comment type="function">
    <text evidence="9 10">Pectinolytic enzyme consist of four classes of enzymes: pectin lyase, polygalacturonase, pectin methylesterase and rhamnogalacturonase. Among pectinolytic enzymes, pectin lyase is the most important in depolymerization of pectin, since it cleaves internal glycosidic bonds of highly methylated pectins. Favors pectate, the anion, over pectin, the methyl ester.</text>
</comment>
<dbReference type="InterPro" id="IPR004898">
    <property type="entry name" value="Pectate_lyase_PlyH/PlyE-like"/>
</dbReference>
<comment type="catalytic activity">
    <reaction evidence="1 10">
        <text>Eliminative cleavage of (1-&gt;4)-alpha-D-galacturonan to give oligosaccharides with 4-deoxy-alpha-D-galact-4-enuronosyl groups at their non-reducing ends.</text>
        <dbReference type="EC" id="4.2.2.2"/>
    </reaction>
</comment>
<dbReference type="Pfam" id="PF03211">
    <property type="entry name" value="Pectate_lyase"/>
    <property type="match status" value="1"/>
</dbReference>
<keyword evidence="5 10" id="KW-0964">Secreted</keyword>
<dbReference type="EC" id="4.2.2.2" evidence="10"/>